<dbReference type="EMBL" id="WPNZ01000003">
    <property type="protein sequence ID" value="MVO84554.1"/>
    <property type="molecule type" value="Genomic_DNA"/>
</dbReference>
<evidence type="ECO:0000313" key="3">
    <source>
        <dbReference type="Proteomes" id="UP000483802"/>
    </source>
</evidence>
<evidence type="ECO:0000256" key="1">
    <source>
        <dbReference type="PROSITE-ProRule" id="PRU00339"/>
    </source>
</evidence>
<keyword evidence="1" id="KW-0802">TPR repeat</keyword>
<dbReference type="Pfam" id="PF13424">
    <property type="entry name" value="TPR_12"/>
    <property type="match status" value="1"/>
</dbReference>
<dbReference type="SMART" id="SM00028">
    <property type="entry name" value="TPR"/>
    <property type="match status" value="1"/>
</dbReference>
<keyword evidence="3" id="KW-1185">Reference proteome</keyword>
<dbReference type="InterPro" id="IPR011990">
    <property type="entry name" value="TPR-like_helical_dom_sf"/>
</dbReference>
<dbReference type="SUPFAM" id="SSF48452">
    <property type="entry name" value="TPR-like"/>
    <property type="match status" value="1"/>
</dbReference>
<dbReference type="InterPro" id="IPR019734">
    <property type="entry name" value="TPR_rpt"/>
</dbReference>
<comment type="caution">
    <text evidence="2">The sequence shown here is derived from an EMBL/GenBank/DDBJ whole genome shotgun (WGS) entry which is preliminary data.</text>
</comment>
<dbReference type="RefSeq" id="WP_157164745.1">
    <property type="nucleotide sequence ID" value="NZ_WPNZ01000003.1"/>
</dbReference>
<dbReference type="Gene3D" id="1.25.40.10">
    <property type="entry name" value="Tetratricopeptide repeat domain"/>
    <property type="match status" value="2"/>
</dbReference>
<protein>
    <submittedName>
        <fullName evidence="2">Tetratricopeptide repeat protein</fullName>
    </submittedName>
</protein>
<dbReference type="PROSITE" id="PS50005">
    <property type="entry name" value="TPR"/>
    <property type="match status" value="1"/>
</dbReference>
<dbReference type="AlphaFoldDB" id="A0A6L6WTP3"/>
<reference evidence="2 3" key="1">
    <citation type="submission" date="2019-11" db="EMBL/GenBank/DDBJ databases">
        <title>Streptomyces typhae sp. nov., a novel endophytic actinomycete isolated from the root of cattail pollen (Typha angustifolia L.).</title>
        <authorList>
            <person name="Peng C."/>
        </authorList>
    </citation>
    <scope>NUCLEOTIDE SEQUENCE [LARGE SCALE GENOMIC DNA]</scope>
    <source>
        <strain evidence="3">p1417</strain>
    </source>
</reference>
<evidence type="ECO:0000313" key="2">
    <source>
        <dbReference type="EMBL" id="MVO84554.1"/>
    </source>
</evidence>
<organism evidence="2 3">
    <name type="scientific">Streptomyces typhae</name>
    <dbReference type="NCBI Taxonomy" id="2681492"/>
    <lineage>
        <taxon>Bacteria</taxon>
        <taxon>Bacillati</taxon>
        <taxon>Actinomycetota</taxon>
        <taxon>Actinomycetes</taxon>
        <taxon>Kitasatosporales</taxon>
        <taxon>Streptomycetaceae</taxon>
        <taxon>Streptomyces</taxon>
    </lineage>
</organism>
<gene>
    <name evidence="2" type="ORF">GPA10_07125</name>
</gene>
<sequence length="430" mass="47732">MSVLERRYTGLPDDTTRRAYRLLSVVPLSALDADATANACSVSHEDAAAILRQLDDAHLLKRLGPQPGREVAYRFTEAGREHAHQHARTEDSVDVVDDAVRRAGSWLLATFTRAERILTPHHRQLDRDLHHQVPAYAFADDNPAAALLWVEAHLPDVKLMAREARRRDWHEMAWQLVHAAWPAFHHLRPLELSWELHSLGVQAAEACGNRVALREMLTTGAIALRGLRRVQVAFAWAERASVLALEDGDLRGRAQANHELGVCSRELGLREAAVQYLYDARVWREDSGDRRGAALTRIVQGQIHLDDGRPQKAIDRVGPAHTDLRDVNDPINAGRACLVLAEAHAHLDRLPRTLGLLDEAHTYFERAGHPPGQARVLKARGRLAQKAGRIDEARTCYTAALNLYPQSSPDAADIAALLKGLPEQRASPSA</sequence>
<dbReference type="Proteomes" id="UP000483802">
    <property type="component" value="Unassembled WGS sequence"/>
</dbReference>
<name>A0A6L6WTP3_9ACTN</name>
<feature type="repeat" description="TPR" evidence="1">
    <location>
        <begin position="374"/>
        <end position="407"/>
    </location>
</feature>
<accession>A0A6L6WTP3</accession>
<proteinExistence type="predicted"/>